<organism evidence="2 3">
    <name type="scientific">Botrytis galanthina</name>
    <dbReference type="NCBI Taxonomy" id="278940"/>
    <lineage>
        <taxon>Eukaryota</taxon>
        <taxon>Fungi</taxon>
        <taxon>Dikarya</taxon>
        <taxon>Ascomycota</taxon>
        <taxon>Pezizomycotina</taxon>
        <taxon>Leotiomycetes</taxon>
        <taxon>Helotiales</taxon>
        <taxon>Sclerotiniaceae</taxon>
        <taxon>Botrytis</taxon>
    </lineage>
</organism>
<gene>
    <name evidence="2" type="ORF">BGAL_0073g00290</name>
</gene>
<evidence type="ECO:0000256" key="1">
    <source>
        <dbReference type="SAM" id="MobiDB-lite"/>
    </source>
</evidence>
<name>A0A4S8RGH2_9HELO</name>
<comment type="caution">
    <text evidence="2">The sequence shown here is derived from an EMBL/GenBank/DDBJ whole genome shotgun (WGS) entry which is preliminary data.</text>
</comment>
<proteinExistence type="predicted"/>
<feature type="compositionally biased region" description="Polar residues" evidence="1">
    <location>
        <begin position="467"/>
        <end position="491"/>
    </location>
</feature>
<reference evidence="2 3" key="1">
    <citation type="submission" date="2017-12" db="EMBL/GenBank/DDBJ databases">
        <title>Comparative genomics of Botrytis spp.</title>
        <authorList>
            <person name="Valero-Jimenez C.A."/>
            <person name="Tapia P."/>
            <person name="Veloso J."/>
            <person name="Silva-Moreno E."/>
            <person name="Staats M."/>
            <person name="Valdes J.H."/>
            <person name="Van Kan J.A.L."/>
        </authorList>
    </citation>
    <scope>NUCLEOTIDE SEQUENCE [LARGE SCALE GENOMIC DNA]</scope>
    <source>
        <strain evidence="2 3">MUCL435</strain>
    </source>
</reference>
<feature type="compositionally biased region" description="Basic residues" evidence="1">
    <location>
        <begin position="529"/>
        <end position="538"/>
    </location>
</feature>
<dbReference type="Proteomes" id="UP000308671">
    <property type="component" value="Unassembled WGS sequence"/>
</dbReference>
<sequence length="538" mass="61580">MEQDNRVNPSESETEIAVRIKKVRYFFGDLPDGQPLVFNNQPSHQWYYRTVVLIMPRSHKMNFILSDRKDIAVLKNNIEKFIYGIPKSPTNIPSLTKLELGIICNLMNNWETLEPGMPDFPRKAGLAVVRKIVSIDDDRLFARLLPSFFSGKAAKPMMDVMRRRRGSECLISIAETYIKECKSFDGQSVAIRWFERFYKELEWSYSQYKRIVSSSLQLRSKDYCLNFFKVVSLWKAEDDIEILLPALQRENNVTMIVTFLGGLAASKDYWKEQSFDVVFKKVLPGIIDDIDLGWTATGYMDYTRLATIIYVAYNMDMLSEVKGFDGCSIQQCSWCKPLQEFLFDPIKQKTTIWMSNTGNDKGHLQHLTDRLRSNEISHLAEYSEDKSVELSLQKLSAQPKAVYREYNKAFQDVQCEISALGQDFLKLFLGEQFESVLELNPIEFEIPSVAQCSAGNGRSLRLRGQRNTRSCSSVSHGEAATSNTEQNNVSSVPAALDKTPSQEKHTNNKRASESEISNLRDDPILTGSSRKRTRKSQN</sequence>
<dbReference type="EMBL" id="PQXL01000073">
    <property type="protein sequence ID" value="THV52654.1"/>
    <property type="molecule type" value="Genomic_DNA"/>
</dbReference>
<evidence type="ECO:0000313" key="3">
    <source>
        <dbReference type="Proteomes" id="UP000308671"/>
    </source>
</evidence>
<accession>A0A4S8RGH2</accession>
<dbReference type="OrthoDB" id="3560498at2759"/>
<evidence type="ECO:0000313" key="2">
    <source>
        <dbReference type="EMBL" id="THV52654.1"/>
    </source>
</evidence>
<keyword evidence="3" id="KW-1185">Reference proteome</keyword>
<feature type="region of interest" description="Disordered" evidence="1">
    <location>
        <begin position="461"/>
        <end position="538"/>
    </location>
</feature>
<dbReference type="AlphaFoldDB" id="A0A4S8RGH2"/>
<protein>
    <submittedName>
        <fullName evidence="2">Uncharacterized protein</fullName>
    </submittedName>
</protein>
<feature type="compositionally biased region" description="Basic and acidic residues" evidence="1">
    <location>
        <begin position="500"/>
        <end position="523"/>
    </location>
</feature>